<sequence>MLILFMAYSSSNKNFLCLYLRKINKLYNILIYRNDYTL</sequence>
<accession>A0A087T5V5</accession>
<evidence type="ECO:0000313" key="2">
    <source>
        <dbReference type="Proteomes" id="UP000054359"/>
    </source>
</evidence>
<name>A0A087T5V5_STEMI</name>
<keyword evidence="2" id="KW-1185">Reference proteome</keyword>
<reference evidence="1 2" key="1">
    <citation type="submission" date="2013-11" db="EMBL/GenBank/DDBJ databases">
        <title>Genome sequencing of Stegodyphus mimosarum.</title>
        <authorList>
            <person name="Bechsgaard J."/>
        </authorList>
    </citation>
    <scope>NUCLEOTIDE SEQUENCE [LARGE SCALE GENOMIC DNA]</scope>
</reference>
<protein>
    <submittedName>
        <fullName evidence="1">Uncharacterized protein</fullName>
    </submittedName>
</protein>
<evidence type="ECO:0000313" key="1">
    <source>
        <dbReference type="EMBL" id="KFM60494.1"/>
    </source>
</evidence>
<dbReference type="AlphaFoldDB" id="A0A087T5V5"/>
<dbReference type="EMBL" id="KK113575">
    <property type="protein sequence ID" value="KFM60494.1"/>
    <property type="molecule type" value="Genomic_DNA"/>
</dbReference>
<proteinExistence type="predicted"/>
<feature type="non-terminal residue" evidence="1">
    <location>
        <position position="38"/>
    </location>
</feature>
<gene>
    <name evidence="1" type="ORF">X975_16423</name>
</gene>
<dbReference type="Proteomes" id="UP000054359">
    <property type="component" value="Unassembled WGS sequence"/>
</dbReference>
<organism evidence="1 2">
    <name type="scientific">Stegodyphus mimosarum</name>
    <name type="common">African social velvet spider</name>
    <dbReference type="NCBI Taxonomy" id="407821"/>
    <lineage>
        <taxon>Eukaryota</taxon>
        <taxon>Metazoa</taxon>
        <taxon>Ecdysozoa</taxon>
        <taxon>Arthropoda</taxon>
        <taxon>Chelicerata</taxon>
        <taxon>Arachnida</taxon>
        <taxon>Araneae</taxon>
        <taxon>Araneomorphae</taxon>
        <taxon>Entelegynae</taxon>
        <taxon>Eresoidea</taxon>
        <taxon>Eresidae</taxon>
        <taxon>Stegodyphus</taxon>
    </lineage>
</organism>